<gene>
    <name evidence="21" type="ORF">HOLleu_35363</name>
</gene>
<reference evidence="21" key="1">
    <citation type="submission" date="2021-10" db="EMBL/GenBank/DDBJ databases">
        <title>Tropical sea cucumber genome reveals ecological adaptation and Cuvierian tubules defense mechanism.</title>
        <authorList>
            <person name="Chen T."/>
        </authorList>
    </citation>
    <scope>NUCLEOTIDE SEQUENCE</scope>
    <source>
        <strain evidence="21">Nanhai2018</strain>
        <tissue evidence="21">Muscle</tissue>
    </source>
</reference>
<comment type="subcellular location">
    <subcellularLocation>
        <location evidence="2">Cytoplasmic vesicle membrane</location>
        <topology evidence="2">Single-pass type I membrane protein</topology>
    </subcellularLocation>
    <subcellularLocation>
        <location evidence="3">Golgi apparatus membrane</location>
    </subcellularLocation>
    <subcellularLocation>
        <location evidence="1">Mitochondrion membrane</location>
        <topology evidence="1">Single-pass membrane protein</topology>
    </subcellularLocation>
    <subcellularLocation>
        <location evidence="4">Preautophagosomal structure membrane</location>
        <topology evidence="4">Single-pass type I membrane protein</topology>
    </subcellularLocation>
</comment>
<keyword evidence="7" id="KW-0813">Transport</keyword>
<dbReference type="PROSITE" id="PS51914">
    <property type="entry name" value="MRH"/>
    <property type="match status" value="1"/>
</dbReference>
<feature type="chain" id="PRO_5040416418" description="Autophagy-related protein 27" evidence="19">
    <location>
        <begin position="18"/>
        <end position="261"/>
    </location>
</feature>
<dbReference type="GO" id="GO:0010008">
    <property type="term" value="C:endosome membrane"/>
    <property type="evidence" value="ECO:0007669"/>
    <property type="project" value="UniProtKB-SubCell"/>
</dbReference>
<comment type="similarity">
    <text evidence="5">Belongs to the ATG27 family.</text>
</comment>
<evidence type="ECO:0000256" key="6">
    <source>
        <dbReference type="ARBA" id="ARBA00013776"/>
    </source>
</evidence>
<protein>
    <recommendedName>
        <fullName evidence="6">Autophagy-related protein 27</fullName>
    </recommendedName>
</protein>
<dbReference type="SUPFAM" id="SSF50911">
    <property type="entry name" value="Mannose 6-phosphate receptor domain"/>
    <property type="match status" value="1"/>
</dbReference>
<evidence type="ECO:0000259" key="20">
    <source>
        <dbReference type="PROSITE" id="PS51914"/>
    </source>
</evidence>
<keyword evidence="17" id="KW-0968">Cytoplasmic vesicle</keyword>
<comment type="caution">
    <text evidence="21">The sequence shown here is derived from an EMBL/GenBank/DDBJ whole genome shotgun (WGS) entry which is preliminary data.</text>
</comment>
<keyword evidence="13" id="KW-0333">Golgi apparatus</keyword>
<evidence type="ECO:0000256" key="16">
    <source>
        <dbReference type="ARBA" id="ARBA00023157"/>
    </source>
</evidence>
<feature type="domain" description="MRH" evidence="20">
    <location>
        <begin position="36"/>
        <end position="182"/>
    </location>
</feature>
<proteinExistence type="inferred from homology"/>
<evidence type="ECO:0000313" key="21">
    <source>
        <dbReference type="EMBL" id="KAJ8025218.1"/>
    </source>
</evidence>
<evidence type="ECO:0000256" key="15">
    <source>
        <dbReference type="ARBA" id="ARBA00023136"/>
    </source>
</evidence>
<evidence type="ECO:0000256" key="3">
    <source>
        <dbReference type="ARBA" id="ARBA00004394"/>
    </source>
</evidence>
<dbReference type="OrthoDB" id="29460at2759"/>
<evidence type="ECO:0000256" key="5">
    <source>
        <dbReference type="ARBA" id="ARBA00005363"/>
    </source>
</evidence>
<evidence type="ECO:0000256" key="9">
    <source>
        <dbReference type="ARBA" id="ARBA00022729"/>
    </source>
</evidence>
<dbReference type="GO" id="GO:0000139">
    <property type="term" value="C:Golgi membrane"/>
    <property type="evidence" value="ECO:0007669"/>
    <property type="project" value="UniProtKB-SubCell"/>
</dbReference>
<evidence type="ECO:0000256" key="2">
    <source>
        <dbReference type="ARBA" id="ARBA00004358"/>
    </source>
</evidence>
<accession>A0A9Q1BGU4</accession>
<evidence type="ECO:0000256" key="18">
    <source>
        <dbReference type="SAM" id="Phobius"/>
    </source>
</evidence>
<evidence type="ECO:0000256" key="14">
    <source>
        <dbReference type="ARBA" id="ARBA00023128"/>
    </source>
</evidence>
<evidence type="ECO:0000256" key="11">
    <source>
        <dbReference type="ARBA" id="ARBA00022989"/>
    </source>
</evidence>
<evidence type="ECO:0000256" key="8">
    <source>
        <dbReference type="ARBA" id="ARBA00022692"/>
    </source>
</evidence>
<dbReference type="Proteomes" id="UP001152320">
    <property type="component" value="Chromosome 18"/>
</dbReference>
<keyword evidence="10" id="KW-0653">Protein transport</keyword>
<evidence type="ECO:0000256" key="7">
    <source>
        <dbReference type="ARBA" id="ARBA00022448"/>
    </source>
</evidence>
<keyword evidence="11 18" id="KW-1133">Transmembrane helix</keyword>
<dbReference type="InterPro" id="IPR044865">
    <property type="entry name" value="MRH_dom"/>
</dbReference>
<keyword evidence="8 18" id="KW-0812">Transmembrane</keyword>
<evidence type="ECO:0000256" key="17">
    <source>
        <dbReference type="ARBA" id="ARBA00023329"/>
    </source>
</evidence>
<evidence type="ECO:0000256" key="13">
    <source>
        <dbReference type="ARBA" id="ARBA00023034"/>
    </source>
</evidence>
<dbReference type="PANTHER" id="PTHR15071">
    <property type="entry name" value="MANNOSE-6-PHOSPHATE RECEPTOR FAMILY MEMBER"/>
    <property type="match status" value="1"/>
</dbReference>
<keyword evidence="14" id="KW-0496">Mitochondrion</keyword>
<keyword evidence="15 18" id="KW-0472">Membrane</keyword>
<dbReference type="Gene3D" id="2.70.130.10">
    <property type="entry name" value="Mannose-6-phosphate receptor binding domain"/>
    <property type="match status" value="1"/>
</dbReference>
<organism evidence="21 22">
    <name type="scientific">Holothuria leucospilota</name>
    <name type="common">Black long sea cucumber</name>
    <name type="synonym">Mertensiothuria leucospilota</name>
    <dbReference type="NCBI Taxonomy" id="206669"/>
    <lineage>
        <taxon>Eukaryota</taxon>
        <taxon>Metazoa</taxon>
        <taxon>Echinodermata</taxon>
        <taxon>Eleutherozoa</taxon>
        <taxon>Echinozoa</taxon>
        <taxon>Holothuroidea</taxon>
        <taxon>Aspidochirotacea</taxon>
        <taxon>Aspidochirotida</taxon>
        <taxon>Holothuriidae</taxon>
        <taxon>Holothuria</taxon>
    </lineage>
</organism>
<dbReference type="PANTHER" id="PTHR15071:SF0">
    <property type="entry name" value="MANNOSE 6-PHOSPHATE RECEPTOR-LIKE PROTEIN 1"/>
    <property type="match status" value="1"/>
</dbReference>
<feature type="signal peptide" evidence="19">
    <location>
        <begin position="1"/>
        <end position="17"/>
    </location>
</feature>
<dbReference type="EMBL" id="JAIZAY010000018">
    <property type="protein sequence ID" value="KAJ8025218.1"/>
    <property type="molecule type" value="Genomic_DNA"/>
</dbReference>
<evidence type="ECO:0000256" key="4">
    <source>
        <dbReference type="ARBA" id="ARBA00004472"/>
    </source>
</evidence>
<evidence type="ECO:0000256" key="10">
    <source>
        <dbReference type="ARBA" id="ARBA00022927"/>
    </source>
</evidence>
<name>A0A9Q1BGU4_HOLLE</name>
<evidence type="ECO:0000256" key="1">
    <source>
        <dbReference type="ARBA" id="ARBA00004304"/>
    </source>
</evidence>
<keyword evidence="22" id="KW-1185">Reference proteome</keyword>
<keyword evidence="16" id="KW-1015">Disulfide bond</keyword>
<dbReference type="InterPro" id="IPR018939">
    <property type="entry name" value="Autophagy-rel_prot_27"/>
</dbReference>
<keyword evidence="9 19" id="KW-0732">Signal</keyword>
<evidence type="ECO:0000256" key="12">
    <source>
        <dbReference type="ARBA" id="ARBA00023006"/>
    </source>
</evidence>
<sequence>MVSFDSVLCPLVGLILGMSVSTSTMAVGDSGGSRIGNCKYQFHDNNTVIDLNPLASHDGTNWKFTVSEPGGEFDYFFSPCWPMDHLKSEQSACNNAVVCQENPKSSPVLYYNLGNFPSEEFNLVGASVVVSYSGLTDNTNRTSRITLVCDKSAEQPAFRFDKATKEPLVYDFTLTAKECCPISIGGLSFGSILCIIFVVVVVVYLVAGVLINKFARGATGAELIPNRAFWADLPSLIKEGFQFTGAKISGCFSRDSQYDQI</sequence>
<evidence type="ECO:0000256" key="19">
    <source>
        <dbReference type="SAM" id="SignalP"/>
    </source>
</evidence>
<evidence type="ECO:0000313" key="22">
    <source>
        <dbReference type="Proteomes" id="UP001152320"/>
    </source>
</evidence>
<dbReference type="Pfam" id="PF09451">
    <property type="entry name" value="ATG27"/>
    <property type="match status" value="1"/>
</dbReference>
<dbReference type="InterPro" id="IPR009011">
    <property type="entry name" value="Man6P_isomerase_rcpt-bd_dom_sf"/>
</dbReference>
<keyword evidence="12" id="KW-0072">Autophagy</keyword>
<keyword evidence="21" id="KW-0675">Receptor</keyword>
<feature type="transmembrane region" description="Helical" evidence="18">
    <location>
        <begin position="187"/>
        <end position="211"/>
    </location>
</feature>
<dbReference type="GO" id="GO:0005802">
    <property type="term" value="C:trans-Golgi network"/>
    <property type="evidence" value="ECO:0007669"/>
    <property type="project" value="TreeGrafter"/>
</dbReference>
<dbReference type="AlphaFoldDB" id="A0A9Q1BGU4"/>